<proteinExistence type="predicted"/>
<dbReference type="Pfam" id="PF08901">
    <property type="entry name" value="DUF1847"/>
    <property type="match status" value="1"/>
</dbReference>
<protein>
    <submittedName>
        <fullName evidence="1">DUF1847 domain-containing protein</fullName>
    </submittedName>
</protein>
<sequence>MQYHQLRKRKNPSIFVENVCVQVRRFFDDNEGAAMASKFTCTECNFLNCQTRDNTFPKKCLTTAEDNESVLQDSLAIYDSDPLVNRIMHASAQVEGQYYGQLTRVEEIIVFAKKIGAKKIGVASCAGLIKENRIFASILRANGLDVFGVLCKVGGQDKCSVGIADEDKIRPGNYEAMCNPVMQAKLCNKEKTDLNVISGLCVGHDSLFIKKLGRAGDLSYRKRPGAGSQSHWCPEYRPFLLQTLDGWCGLK</sequence>
<name>A0AAU7Q9N3_9GAMM</name>
<dbReference type="EMBL" id="CP157947">
    <property type="protein sequence ID" value="XBS68911.1"/>
    <property type="molecule type" value="Genomic_DNA"/>
</dbReference>
<dbReference type="AlphaFoldDB" id="A0AAU7Q9N3"/>
<reference evidence="1" key="1">
    <citation type="submission" date="2024-06" db="EMBL/GenBank/DDBJ databases">
        <authorList>
            <person name="Coelho C."/>
            <person name="Bento M."/>
            <person name="Garcia E."/>
            <person name="Camelo A."/>
            <person name="Brandao I."/>
            <person name="Espirito Santo C."/>
            <person name="Trovao J."/>
            <person name="Verissimo A."/>
            <person name="Costa J."/>
            <person name="Tiago I."/>
        </authorList>
    </citation>
    <scope>NUCLEOTIDE SEQUENCE</scope>
    <source>
        <strain evidence="1">KWT182</strain>
    </source>
</reference>
<dbReference type="InterPro" id="IPR014997">
    <property type="entry name" value="DUF1847"/>
</dbReference>
<organism evidence="1">
    <name type="scientific">Acerihabitans sp. KWT182</name>
    <dbReference type="NCBI Taxonomy" id="3157919"/>
    <lineage>
        <taxon>Bacteria</taxon>
        <taxon>Pseudomonadati</taxon>
        <taxon>Pseudomonadota</taxon>
        <taxon>Gammaproteobacteria</taxon>
        <taxon>Enterobacterales</taxon>
        <taxon>Pectobacteriaceae</taxon>
        <taxon>Acerihabitans</taxon>
    </lineage>
</organism>
<gene>
    <name evidence="1" type="ORF">ABK905_20475</name>
</gene>
<accession>A0AAU7Q9N3</accession>
<evidence type="ECO:0000313" key="1">
    <source>
        <dbReference type="EMBL" id="XBS68911.1"/>
    </source>
</evidence>